<sequence>MKHWKDVRLGGKFFIGFGLVLGLLGVLSVWAVLGIGGIVRNAGEVIEGNKLRGDFVLRIVDHLKWAEQVNELITDKHVSELHAETDPKKCAFGRWYYGEGRIRAERLVPEIAPLMERIEKPHRELHESAVKIAELYREVDPQLVGFLYARQVDHLLWSAQVVEAVNGRQPRVDVQEDPRECGLGQWLYAQETREMMQKDTEFAARVQPLFEPHARLHESVVEINARLNRGDFDGAWAYYQRVTEPAAQKTLEGLQSVIAWQEERIAGLEGAKRVYVDQTIPALRQVQDLLDQTGSVVAENIMTDQQMLDSADATRTMIAVVAGVAMALGIFLAWTIARGIVLPLRKGVQFAEQVSRGDLTVEVDVDQRDEIGILAGSLRGMVHELQRVVGEVNIATQNVASGSEQLSATAQTLSEGATESAASVEEVSSSMQQMGSNIQQSADNAEQTEAISTAAAQKAAKTGEAVAEAVEAMKDIAERITIVEEIARQTNLLALNAAIEAARAGEHGKGFAVVAAEVRKLAERSGTAAGEISELSSNSTKVAEHAGEMLRELVPEIRRTADLVQEISAAGKEQSTGIEQITRAVTQMEQVVQQNASASEQMASTSEELSSQAEELQQSMEYFKVDAASGKRSTPALKARSVPAGQLEPGSADRSEKDFERF</sequence>
<dbReference type="Pfam" id="PF00015">
    <property type="entry name" value="MCPsignal"/>
    <property type="match status" value="1"/>
</dbReference>
<dbReference type="Gene3D" id="1.10.287.950">
    <property type="entry name" value="Methyl-accepting chemotaxis protein"/>
    <property type="match status" value="1"/>
</dbReference>
<evidence type="ECO:0000256" key="1">
    <source>
        <dbReference type="ARBA" id="ARBA00004370"/>
    </source>
</evidence>
<dbReference type="InterPro" id="IPR025991">
    <property type="entry name" value="Chemoreceptor_zinc-bind_dom"/>
</dbReference>
<protein>
    <submittedName>
        <fullName evidence="9">Methyl-accepting chemotaxis sensory transducer</fullName>
    </submittedName>
</protein>
<keyword evidence="10" id="KW-1185">Reference proteome</keyword>
<keyword evidence="2" id="KW-0145">Chemotaxis</keyword>
<feature type="region of interest" description="Disordered" evidence="5">
    <location>
        <begin position="596"/>
        <end position="615"/>
    </location>
</feature>
<dbReference type="CDD" id="cd11386">
    <property type="entry name" value="MCP_signal"/>
    <property type="match status" value="1"/>
</dbReference>
<comment type="subcellular location">
    <subcellularLocation>
        <location evidence="1">Membrane</location>
    </subcellularLocation>
</comment>
<dbReference type="AlphaFoldDB" id="A0A1T4X4B3"/>
<comment type="similarity">
    <text evidence="3">Belongs to the methyl-accepting chemotaxis (MCP) protein family.</text>
</comment>
<proteinExistence type="inferred from homology"/>
<keyword evidence="6" id="KW-0812">Transmembrane</keyword>
<evidence type="ECO:0000259" key="7">
    <source>
        <dbReference type="PROSITE" id="PS50111"/>
    </source>
</evidence>
<feature type="region of interest" description="Disordered" evidence="5">
    <location>
        <begin position="627"/>
        <end position="662"/>
    </location>
</feature>
<feature type="transmembrane region" description="Helical" evidence="6">
    <location>
        <begin position="317"/>
        <end position="337"/>
    </location>
</feature>
<dbReference type="EMBL" id="FUYC01000006">
    <property type="protein sequence ID" value="SKA83691.1"/>
    <property type="molecule type" value="Genomic_DNA"/>
</dbReference>
<gene>
    <name evidence="9" type="ORF">SAMN02745704_01702</name>
</gene>
<dbReference type="CDD" id="cd06225">
    <property type="entry name" value="HAMP"/>
    <property type="match status" value="1"/>
</dbReference>
<feature type="transmembrane region" description="Helical" evidence="6">
    <location>
        <begin position="12"/>
        <end position="33"/>
    </location>
</feature>
<dbReference type="FunFam" id="1.10.287.950:FF:000001">
    <property type="entry name" value="Methyl-accepting chemotaxis sensory transducer"/>
    <property type="match status" value="1"/>
</dbReference>
<evidence type="ECO:0000256" key="2">
    <source>
        <dbReference type="ARBA" id="ARBA00022500"/>
    </source>
</evidence>
<dbReference type="OrthoDB" id="5342522at2"/>
<feature type="domain" description="HAMP" evidence="8">
    <location>
        <begin position="338"/>
        <end position="390"/>
    </location>
</feature>
<dbReference type="STRING" id="1121449.SAMN02745704_01702"/>
<dbReference type="SUPFAM" id="SSF58104">
    <property type="entry name" value="Methyl-accepting chemotaxis protein (MCP) signaling domain"/>
    <property type="match status" value="1"/>
</dbReference>
<keyword evidence="4" id="KW-0807">Transducer</keyword>
<reference evidence="9 10" key="1">
    <citation type="submission" date="2017-02" db="EMBL/GenBank/DDBJ databases">
        <authorList>
            <person name="Peterson S.W."/>
        </authorList>
    </citation>
    <scope>NUCLEOTIDE SEQUENCE [LARGE SCALE GENOMIC DNA]</scope>
    <source>
        <strain evidence="9 10">DSM 16080</strain>
    </source>
</reference>
<evidence type="ECO:0000256" key="5">
    <source>
        <dbReference type="SAM" id="MobiDB-lite"/>
    </source>
</evidence>
<evidence type="ECO:0000259" key="8">
    <source>
        <dbReference type="PROSITE" id="PS50885"/>
    </source>
</evidence>
<dbReference type="InterPro" id="IPR003660">
    <property type="entry name" value="HAMP_dom"/>
</dbReference>
<dbReference type="GO" id="GO:0005886">
    <property type="term" value="C:plasma membrane"/>
    <property type="evidence" value="ECO:0007669"/>
    <property type="project" value="TreeGrafter"/>
</dbReference>
<evidence type="ECO:0000256" key="3">
    <source>
        <dbReference type="ARBA" id="ARBA00029447"/>
    </source>
</evidence>
<dbReference type="InterPro" id="IPR051310">
    <property type="entry name" value="MCP_chemotaxis"/>
</dbReference>
<evidence type="ECO:0000313" key="9">
    <source>
        <dbReference type="EMBL" id="SKA83691.1"/>
    </source>
</evidence>
<name>A0A1T4X4B3_9BACT</name>
<dbReference type="PANTHER" id="PTHR43531">
    <property type="entry name" value="PROTEIN ICFG"/>
    <property type="match status" value="1"/>
</dbReference>
<organism evidence="9 10">
    <name type="scientific">Paucidesulfovibrio gracilis DSM 16080</name>
    <dbReference type="NCBI Taxonomy" id="1121449"/>
    <lineage>
        <taxon>Bacteria</taxon>
        <taxon>Pseudomonadati</taxon>
        <taxon>Thermodesulfobacteriota</taxon>
        <taxon>Desulfovibrionia</taxon>
        <taxon>Desulfovibrionales</taxon>
        <taxon>Desulfovibrionaceae</taxon>
        <taxon>Paucidesulfovibrio</taxon>
    </lineage>
</organism>
<dbReference type="Pfam" id="PF13682">
    <property type="entry name" value="CZB"/>
    <property type="match status" value="2"/>
</dbReference>
<dbReference type="Proteomes" id="UP000190027">
    <property type="component" value="Unassembled WGS sequence"/>
</dbReference>
<dbReference type="PANTHER" id="PTHR43531:SF11">
    <property type="entry name" value="METHYL-ACCEPTING CHEMOTAXIS PROTEIN 3"/>
    <property type="match status" value="1"/>
</dbReference>
<keyword evidence="6" id="KW-0472">Membrane</keyword>
<dbReference type="InterPro" id="IPR004089">
    <property type="entry name" value="MCPsignal_dom"/>
</dbReference>
<feature type="compositionally biased region" description="Low complexity" evidence="5">
    <location>
        <begin position="603"/>
        <end position="615"/>
    </location>
</feature>
<feature type="domain" description="Methyl-accepting transducer" evidence="7">
    <location>
        <begin position="395"/>
        <end position="610"/>
    </location>
</feature>
<dbReference type="GO" id="GO:0004888">
    <property type="term" value="F:transmembrane signaling receptor activity"/>
    <property type="evidence" value="ECO:0007669"/>
    <property type="project" value="TreeGrafter"/>
</dbReference>
<keyword evidence="6" id="KW-1133">Transmembrane helix</keyword>
<evidence type="ECO:0000256" key="4">
    <source>
        <dbReference type="PROSITE-ProRule" id="PRU00284"/>
    </source>
</evidence>
<evidence type="ECO:0000256" key="6">
    <source>
        <dbReference type="SAM" id="Phobius"/>
    </source>
</evidence>
<dbReference type="GO" id="GO:0006935">
    <property type="term" value="P:chemotaxis"/>
    <property type="evidence" value="ECO:0007669"/>
    <property type="project" value="UniProtKB-KW"/>
</dbReference>
<dbReference type="RefSeq" id="WP_078717261.1">
    <property type="nucleotide sequence ID" value="NZ_FUYC01000006.1"/>
</dbReference>
<dbReference type="Pfam" id="PF00672">
    <property type="entry name" value="HAMP"/>
    <property type="match status" value="1"/>
</dbReference>
<dbReference type="SMART" id="SM00304">
    <property type="entry name" value="HAMP"/>
    <property type="match status" value="2"/>
</dbReference>
<dbReference type="PROSITE" id="PS50111">
    <property type="entry name" value="CHEMOTAXIS_TRANSDUC_2"/>
    <property type="match status" value="1"/>
</dbReference>
<dbReference type="PROSITE" id="PS50885">
    <property type="entry name" value="HAMP"/>
    <property type="match status" value="1"/>
</dbReference>
<feature type="compositionally biased region" description="Basic and acidic residues" evidence="5">
    <location>
        <begin position="651"/>
        <end position="662"/>
    </location>
</feature>
<accession>A0A1T4X4B3</accession>
<evidence type="ECO:0000313" key="10">
    <source>
        <dbReference type="Proteomes" id="UP000190027"/>
    </source>
</evidence>
<dbReference type="SMART" id="SM00283">
    <property type="entry name" value="MA"/>
    <property type="match status" value="1"/>
</dbReference>
<dbReference type="Gene3D" id="1.20.120.30">
    <property type="entry name" value="Aspartate receptor, ligand-binding domain"/>
    <property type="match status" value="2"/>
</dbReference>
<dbReference type="GO" id="GO:0007165">
    <property type="term" value="P:signal transduction"/>
    <property type="evidence" value="ECO:0007669"/>
    <property type="project" value="UniProtKB-KW"/>
</dbReference>